<dbReference type="EMBL" id="REGW02000005">
    <property type="protein sequence ID" value="KAE8296882.1"/>
    <property type="molecule type" value="Genomic_DNA"/>
</dbReference>
<feature type="compositionally biased region" description="Acidic residues" evidence="1">
    <location>
        <begin position="509"/>
        <end position="524"/>
    </location>
</feature>
<proteinExistence type="predicted"/>
<reference evidence="2 3" key="1">
    <citation type="submission" date="2019-07" db="EMBL/GenBank/DDBJ databases">
        <title>Chromosome genome assembly for large yellow croaker.</title>
        <authorList>
            <person name="Xiao S."/>
        </authorList>
    </citation>
    <scope>NUCLEOTIDE SEQUENCE [LARGE SCALE GENOMIC DNA]</scope>
    <source>
        <strain evidence="2">JMULYC20181020</strain>
        <tissue evidence="2">Muscle</tissue>
    </source>
</reference>
<evidence type="ECO:0000313" key="3">
    <source>
        <dbReference type="Proteomes" id="UP000424527"/>
    </source>
</evidence>
<accession>A0A6G0J078</accession>
<keyword evidence="3" id="KW-1185">Reference proteome</keyword>
<name>A0A6G0J078_LARCR</name>
<organism evidence="2 3">
    <name type="scientific">Larimichthys crocea</name>
    <name type="common">Large yellow croaker</name>
    <name type="synonym">Pseudosciaena crocea</name>
    <dbReference type="NCBI Taxonomy" id="215358"/>
    <lineage>
        <taxon>Eukaryota</taxon>
        <taxon>Metazoa</taxon>
        <taxon>Chordata</taxon>
        <taxon>Craniata</taxon>
        <taxon>Vertebrata</taxon>
        <taxon>Euteleostomi</taxon>
        <taxon>Actinopterygii</taxon>
        <taxon>Neopterygii</taxon>
        <taxon>Teleostei</taxon>
        <taxon>Neoteleostei</taxon>
        <taxon>Acanthomorphata</taxon>
        <taxon>Eupercaria</taxon>
        <taxon>Sciaenidae</taxon>
        <taxon>Larimichthys</taxon>
    </lineage>
</organism>
<protein>
    <submittedName>
        <fullName evidence="2">Uncharacterized protein</fullName>
    </submittedName>
</protein>
<dbReference type="SUPFAM" id="SSF52266">
    <property type="entry name" value="SGNH hydrolase"/>
    <property type="match status" value="1"/>
</dbReference>
<gene>
    <name evidence="2" type="ORF">D5F01_LYC05656</name>
</gene>
<sequence length="550" mass="59666">MPRKGRRSEAARLRWSRLNQEEPRPSSPPPQAVQTVSPQVEESRKGPIPARRSRTMDTPSPGSRSPVSNLVGWSLPARLLWGPDDARATLAAPRTWPTSPFTGWQHKLVVPPESPDKKFVLIVGDSHLRALVDGLVDMPEVCLSFGFMSTPGASASQLQTEVQHAVLPRIPEAVCLLAPSNNLTASRTVDEAAIDFAKLLTTVRNRWPKEFHRVAARMGVKYSSVAEHFPLTRLELWSRKDGVHLSDHEGMGILTQLLWSAAMYQLETPPPAPQVSPRPSQPLRKFSPKLVVVGDVLAPRSPDPFQWRTARQGSKEKECSFPLNPSGSAAQPCVLWKKSPFQLSPTLWTASPLQSPEGGFLGASQAPPDPPQQRVFSEQPGWITPSQVVLEISNAETPCSPPVAKMVICFVFNGAGGFRNASPASQGPPQQPVFSEQQLQALKVNPDLDSCPLRTPAVSGAMGGYDEPDQHVKEEKEEYGDVMLPASLPHVTSLPPPAFKGSVSKDAAEAEAVDAGEEEADEEVSTDKPLKIPTPVTGVAKLDTGLENVP</sequence>
<dbReference type="Proteomes" id="UP000424527">
    <property type="component" value="Unassembled WGS sequence"/>
</dbReference>
<feature type="compositionally biased region" description="Polar residues" evidence="1">
    <location>
        <begin position="56"/>
        <end position="68"/>
    </location>
</feature>
<evidence type="ECO:0000313" key="2">
    <source>
        <dbReference type="EMBL" id="KAE8296882.1"/>
    </source>
</evidence>
<dbReference type="AlphaFoldDB" id="A0A6G0J078"/>
<comment type="caution">
    <text evidence="2">The sequence shown here is derived from an EMBL/GenBank/DDBJ whole genome shotgun (WGS) entry which is preliminary data.</text>
</comment>
<feature type="region of interest" description="Disordered" evidence="1">
    <location>
        <begin position="1"/>
        <end position="68"/>
    </location>
</feature>
<evidence type="ECO:0000256" key="1">
    <source>
        <dbReference type="SAM" id="MobiDB-lite"/>
    </source>
</evidence>
<feature type="region of interest" description="Disordered" evidence="1">
    <location>
        <begin position="495"/>
        <end position="536"/>
    </location>
</feature>